<sequence>MLVTQLNKTNKQTKIANKNHNNNNNNQNNNKYREDKAAREKHEQWQKEARMITLNVHYSNGKKEKSNELSLENGNERALKVDPMEMTFRELKAMVRDAFEISDDQVAWERCRLRKYYPAIDFMAEGYDDENIQDCPLEIAKFNRIDTHLILEVLRETQLSFDYFNPNDILISLFVVTDKNMAAVVERGFVQPSLLMQQDMPEGLSLLYTYHTHVRIHVYKHIDNEKNQKKKGDFTTIIVDSTKPLNEIKQIIFGKLKSEGILPQEWTDPSKLNLIRFGYQKCTVFVPTNTCRSLENFNVKLGDLLYVEHQPDSTTEKEEKDHAQLMGDMSEDKENDNMIDVVNTDADIESDAKVIADDSIPTSLISEEQKMKEESDQLRREQEQLHKISKLARYYEEQRLKITILFNRPLPVKPPIQRIEDLVKTEAGQSSISTVEERISFDHVIRISKESPLGQLKEEIGKQLGLDIHEFRLRKARNDQEFKNLKKTISHYNITEGGVVYVERGVPTKPNEIRVSFALYDPLKKWTDPWKQIKTLYRDLFEYPFDKNILVKDMKSKIVQLLDQFFR</sequence>
<evidence type="ECO:0000256" key="2">
    <source>
        <dbReference type="SAM" id="MobiDB-lite"/>
    </source>
</evidence>
<reference evidence="3 4" key="1">
    <citation type="journal article" date="2013" name="Curr. Biol.">
        <title>The Genome of the Foraminiferan Reticulomyxa filosa.</title>
        <authorList>
            <person name="Glockner G."/>
            <person name="Hulsmann N."/>
            <person name="Schleicher M."/>
            <person name="Noegel A.A."/>
            <person name="Eichinger L."/>
            <person name="Gallinger C."/>
            <person name="Pawlowski J."/>
            <person name="Sierra R."/>
            <person name="Euteneuer U."/>
            <person name="Pillet L."/>
            <person name="Moustafa A."/>
            <person name="Platzer M."/>
            <person name="Groth M."/>
            <person name="Szafranski K."/>
            <person name="Schliwa M."/>
        </authorList>
    </citation>
    <scope>NUCLEOTIDE SEQUENCE [LARGE SCALE GENOMIC DNA]</scope>
</reference>
<evidence type="ECO:0000256" key="1">
    <source>
        <dbReference type="SAM" id="Coils"/>
    </source>
</evidence>
<gene>
    <name evidence="3" type="ORF">RFI_24060</name>
</gene>
<accession>X6MH21</accession>
<dbReference type="AlphaFoldDB" id="X6MH21"/>
<feature type="coiled-coil region" evidence="1">
    <location>
        <begin position="364"/>
        <end position="391"/>
    </location>
</feature>
<feature type="compositionally biased region" description="Polar residues" evidence="2">
    <location>
        <begin position="1"/>
        <end position="16"/>
    </location>
</feature>
<dbReference type="EMBL" id="ASPP01020679">
    <property type="protein sequence ID" value="ETO13313.1"/>
    <property type="molecule type" value="Genomic_DNA"/>
</dbReference>
<evidence type="ECO:0000313" key="4">
    <source>
        <dbReference type="Proteomes" id="UP000023152"/>
    </source>
</evidence>
<proteinExistence type="predicted"/>
<name>X6MH21_RETFI</name>
<dbReference type="Proteomes" id="UP000023152">
    <property type="component" value="Unassembled WGS sequence"/>
</dbReference>
<feature type="compositionally biased region" description="Basic and acidic residues" evidence="2">
    <location>
        <begin position="31"/>
        <end position="44"/>
    </location>
</feature>
<feature type="compositionally biased region" description="Low complexity" evidence="2">
    <location>
        <begin position="18"/>
        <end position="30"/>
    </location>
</feature>
<dbReference type="SUPFAM" id="SSF54236">
    <property type="entry name" value="Ubiquitin-like"/>
    <property type="match status" value="1"/>
</dbReference>
<feature type="region of interest" description="Disordered" evidence="2">
    <location>
        <begin position="1"/>
        <end position="44"/>
    </location>
</feature>
<evidence type="ECO:0008006" key="5">
    <source>
        <dbReference type="Google" id="ProtNLM"/>
    </source>
</evidence>
<dbReference type="Gene3D" id="3.10.20.90">
    <property type="entry name" value="Phosphatidylinositol 3-kinase Catalytic Subunit, Chain A, domain 1"/>
    <property type="match status" value="1"/>
</dbReference>
<dbReference type="InterPro" id="IPR029071">
    <property type="entry name" value="Ubiquitin-like_domsf"/>
</dbReference>
<dbReference type="CDD" id="cd17039">
    <property type="entry name" value="Ubl_ubiquitin_like"/>
    <property type="match status" value="1"/>
</dbReference>
<protein>
    <recommendedName>
        <fullName evidence="5">Ubiquitin-like domain-containing protein</fullName>
    </recommendedName>
</protein>
<organism evidence="3 4">
    <name type="scientific">Reticulomyxa filosa</name>
    <dbReference type="NCBI Taxonomy" id="46433"/>
    <lineage>
        <taxon>Eukaryota</taxon>
        <taxon>Sar</taxon>
        <taxon>Rhizaria</taxon>
        <taxon>Retaria</taxon>
        <taxon>Foraminifera</taxon>
        <taxon>Monothalamids</taxon>
        <taxon>Reticulomyxidae</taxon>
        <taxon>Reticulomyxa</taxon>
    </lineage>
</organism>
<keyword evidence="1" id="KW-0175">Coiled coil</keyword>
<comment type="caution">
    <text evidence="3">The sequence shown here is derived from an EMBL/GenBank/DDBJ whole genome shotgun (WGS) entry which is preliminary data.</text>
</comment>
<evidence type="ECO:0000313" key="3">
    <source>
        <dbReference type="EMBL" id="ETO13313.1"/>
    </source>
</evidence>
<keyword evidence="4" id="KW-1185">Reference proteome</keyword>